<protein>
    <submittedName>
        <fullName evidence="1">Uncharacterized protein</fullName>
    </submittedName>
</protein>
<dbReference type="GeneID" id="19984225"/>
<dbReference type="RefSeq" id="XP_008728280.1">
    <property type="nucleotide sequence ID" value="XM_008730058.1"/>
</dbReference>
<sequence length="101" mass="11680">MINQRLQYEEWIIPPRTAVGMIIVDVHHHERIFRIRTRTAQNDGWAIKKRQKVLRSSTTLSALAKGLEVHFRSLAWAELFLLMAALFGGFDPGCSRPTYLM</sequence>
<evidence type="ECO:0000313" key="2">
    <source>
        <dbReference type="Proteomes" id="UP000030678"/>
    </source>
</evidence>
<gene>
    <name evidence="1" type="ORF">G647_05732</name>
</gene>
<organism evidence="1 2">
    <name type="scientific">Cladophialophora carrionii CBS 160.54</name>
    <dbReference type="NCBI Taxonomy" id="1279043"/>
    <lineage>
        <taxon>Eukaryota</taxon>
        <taxon>Fungi</taxon>
        <taxon>Dikarya</taxon>
        <taxon>Ascomycota</taxon>
        <taxon>Pezizomycotina</taxon>
        <taxon>Eurotiomycetes</taxon>
        <taxon>Chaetothyriomycetidae</taxon>
        <taxon>Chaetothyriales</taxon>
        <taxon>Herpotrichiellaceae</taxon>
        <taxon>Cladophialophora</taxon>
    </lineage>
</organism>
<accession>V9DAR4</accession>
<reference evidence="1 2" key="1">
    <citation type="submission" date="2013-03" db="EMBL/GenBank/DDBJ databases">
        <title>The Genome Sequence of Cladophialophora carrionii CBS 160.54.</title>
        <authorList>
            <consortium name="The Broad Institute Genomics Platform"/>
            <person name="Cuomo C."/>
            <person name="de Hoog S."/>
            <person name="Gorbushina A."/>
            <person name="Walker B."/>
            <person name="Young S.K."/>
            <person name="Zeng Q."/>
            <person name="Gargeya S."/>
            <person name="Fitzgerald M."/>
            <person name="Haas B."/>
            <person name="Abouelleil A."/>
            <person name="Allen A.W."/>
            <person name="Alvarado L."/>
            <person name="Arachchi H.M."/>
            <person name="Berlin A.M."/>
            <person name="Chapman S.B."/>
            <person name="Gainer-Dewar J."/>
            <person name="Goldberg J."/>
            <person name="Griggs A."/>
            <person name="Gujja S."/>
            <person name="Hansen M."/>
            <person name="Howarth C."/>
            <person name="Imamovic A."/>
            <person name="Ireland A."/>
            <person name="Larimer J."/>
            <person name="McCowan C."/>
            <person name="Murphy C."/>
            <person name="Pearson M."/>
            <person name="Poon T.W."/>
            <person name="Priest M."/>
            <person name="Roberts A."/>
            <person name="Saif S."/>
            <person name="Shea T."/>
            <person name="Sisk P."/>
            <person name="Sykes S."/>
            <person name="Wortman J."/>
            <person name="Nusbaum C."/>
            <person name="Birren B."/>
        </authorList>
    </citation>
    <scope>NUCLEOTIDE SEQUENCE [LARGE SCALE GENOMIC DNA]</scope>
    <source>
        <strain evidence="1 2">CBS 160.54</strain>
    </source>
</reference>
<evidence type="ECO:0000313" key="1">
    <source>
        <dbReference type="EMBL" id="ETI23925.1"/>
    </source>
</evidence>
<dbReference type="EMBL" id="KB822705">
    <property type="protein sequence ID" value="ETI23925.1"/>
    <property type="molecule type" value="Genomic_DNA"/>
</dbReference>
<dbReference type="AlphaFoldDB" id="V9DAR4"/>
<dbReference type="VEuPathDB" id="FungiDB:G647_05732"/>
<dbReference type="Proteomes" id="UP000030678">
    <property type="component" value="Unassembled WGS sequence"/>
</dbReference>
<dbReference type="HOGENOM" id="CLU_2291378_0_0_1"/>
<name>V9DAR4_9EURO</name>
<proteinExistence type="predicted"/>